<keyword evidence="1" id="KW-0812">Transmembrane</keyword>
<evidence type="ECO:0000313" key="3">
    <source>
        <dbReference type="Proteomes" id="UP000198851"/>
    </source>
</evidence>
<keyword evidence="1" id="KW-1133">Transmembrane helix</keyword>
<reference evidence="3" key="1">
    <citation type="submission" date="2016-10" db="EMBL/GenBank/DDBJ databases">
        <authorList>
            <person name="Varghese N."/>
            <person name="Submissions S."/>
        </authorList>
    </citation>
    <scope>NUCLEOTIDE SEQUENCE [LARGE SCALE GENOMIC DNA]</scope>
    <source>
        <strain evidence="3">DSM 28453</strain>
    </source>
</reference>
<keyword evidence="1" id="KW-0472">Membrane</keyword>
<dbReference type="STRING" id="1280847.SAMN04488036_1129"/>
<evidence type="ECO:0000256" key="1">
    <source>
        <dbReference type="SAM" id="Phobius"/>
    </source>
</evidence>
<organism evidence="2 3">
    <name type="scientific">Shimia haliotis</name>
    <dbReference type="NCBI Taxonomy" id="1280847"/>
    <lineage>
        <taxon>Bacteria</taxon>
        <taxon>Pseudomonadati</taxon>
        <taxon>Pseudomonadota</taxon>
        <taxon>Alphaproteobacteria</taxon>
        <taxon>Rhodobacterales</taxon>
        <taxon>Roseobacteraceae</taxon>
    </lineage>
</organism>
<feature type="transmembrane region" description="Helical" evidence="1">
    <location>
        <begin position="20"/>
        <end position="42"/>
    </location>
</feature>
<gene>
    <name evidence="2" type="ORF">SAMN04488036_1129</name>
</gene>
<name>A0A1I4HAM3_9RHOB</name>
<accession>A0A1I4HAM3</accession>
<protein>
    <submittedName>
        <fullName evidence="2">Uncharacterized protein</fullName>
    </submittedName>
</protein>
<proteinExistence type="predicted"/>
<dbReference type="AlphaFoldDB" id="A0A1I4HAM3"/>
<dbReference type="RefSeq" id="WP_093325981.1">
    <property type="nucleotide sequence ID" value="NZ_FOSZ01000012.1"/>
</dbReference>
<feature type="transmembrane region" description="Helical" evidence="1">
    <location>
        <begin position="54"/>
        <end position="76"/>
    </location>
</feature>
<keyword evidence="3" id="KW-1185">Reference proteome</keyword>
<evidence type="ECO:0000313" key="2">
    <source>
        <dbReference type="EMBL" id="SFL39264.1"/>
    </source>
</evidence>
<dbReference type="OrthoDB" id="7871801at2"/>
<sequence length="88" mass="10186">MNERPKRVFLERQNYRRRRLIDFIRMVPVFGAILWAVPLLWSTEEGRQVATSDAIVFIFFVWFALVGVGCVLARALRDGNDGSARTQD</sequence>
<dbReference type="EMBL" id="FOSZ01000012">
    <property type="protein sequence ID" value="SFL39264.1"/>
    <property type="molecule type" value="Genomic_DNA"/>
</dbReference>
<dbReference type="Proteomes" id="UP000198851">
    <property type="component" value="Unassembled WGS sequence"/>
</dbReference>